<evidence type="ECO:0000256" key="7">
    <source>
        <dbReference type="SAM" id="SignalP"/>
    </source>
</evidence>
<evidence type="ECO:0000259" key="8">
    <source>
        <dbReference type="SMART" id="SM00062"/>
    </source>
</evidence>
<dbReference type="PROSITE" id="PS01039">
    <property type="entry name" value="SBP_BACTERIAL_3"/>
    <property type="match status" value="1"/>
</dbReference>
<comment type="similarity">
    <text evidence="2 6">Belongs to the bacterial solute-binding protein 3 family.</text>
</comment>
<keyword evidence="11" id="KW-1185">Reference proteome</keyword>
<dbReference type="PANTHER" id="PTHR35936">
    <property type="entry name" value="MEMBRANE-BOUND LYTIC MUREIN TRANSGLYCOSYLASE F"/>
    <property type="match status" value="1"/>
</dbReference>
<dbReference type="SUPFAM" id="SSF53850">
    <property type="entry name" value="Periplasmic binding protein-like II"/>
    <property type="match status" value="1"/>
</dbReference>
<dbReference type="SMART" id="SM00062">
    <property type="entry name" value="PBPb"/>
    <property type="match status" value="1"/>
</dbReference>
<dbReference type="PANTHER" id="PTHR35936:SF17">
    <property type="entry name" value="ARGININE-BINDING EXTRACELLULAR PROTEIN ARTP"/>
    <property type="match status" value="1"/>
</dbReference>
<feature type="signal peptide" evidence="7">
    <location>
        <begin position="1"/>
        <end position="24"/>
    </location>
</feature>
<organism evidence="10 11">
    <name type="scientific">Cocleimonas flava</name>
    <dbReference type="NCBI Taxonomy" id="634765"/>
    <lineage>
        <taxon>Bacteria</taxon>
        <taxon>Pseudomonadati</taxon>
        <taxon>Pseudomonadota</taxon>
        <taxon>Gammaproteobacteria</taxon>
        <taxon>Thiotrichales</taxon>
        <taxon>Thiotrichaceae</taxon>
        <taxon>Cocleimonas</taxon>
    </lineage>
</organism>
<feature type="domain" description="Ionotropic glutamate receptor C-terminal" evidence="9">
    <location>
        <begin position="26"/>
        <end position="243"/>
    </location>
</feature>
<evidence type="ECO:0000256" key="5">
    <source>
        <dbReference type="ARBA" id="ARBA00022764"/>
    </source>
</evidence>
<dbReference type="NCBIfam" id="TIGR01096">
    <property type="entry name" value="3A0103s03R"/>
    <property type="match status" value="1"/>
</dbReference>
<dbReference type="RefSeq" id="WP_131906750.1">
    <property type="nucleotide sequence ID" value="NZ_BAAAFU010000001.1"/>
</dbReference>
<keyword evidence="5" id="KW-0574">Periplasm</keyword>
<keyword evidence="4 7" id="KW-0732">Signal</keyword>
<feature type="chain" id="PRO_5020224752" evidence="7">
    <location>
        <begin position="25"/>
        <end position="256"/>
    </location>
</feature>
<sequence>MKKRLTISSLLLSVSLLFTASAFSETLRIGVEGAYPPFSKVDKDGKLSGFDIDMANALCKEMGVECKLIKQDWDGIIPALIAKKYDAIVASMSITEERKEKVDFTNHYYKSPARFIHKKGADHVISAEGLKGKSVGVQRGTVSDKFITGTFGEGVDIKRYGTQEEAYLDLNAGRLDFVFADAFVLLEFINSDNGKDYEFIGDSYTDPKYFGEGIGIAIRKGDTELANKFNTALENLRKSPYDKVREKYFDFDVFGE</sequence>
<evidence type="ECO:0000256" key="1">
    <source>
        <dbReference type="ARBA" id="ARBA00004418"/>
    </source>
</evidence>
<evidence type="ECO:0000313" key="11">
    <source>
        <dbReference type="Proteomes" id="UP000294887"/>
    </source>
</evidence>
<dbReference type="EMBL" id="SMFQ01000004">
    <property type="protein sequence ID" value="TCJ85035.1"/>
    <property type="molecule type" value="Genomic_DNA"/>
</dbReference>
<reference evidence="10 11" key="1">
    <citation type="submission" date="2019-03" db="EMBL/GenBank/DDBJ databases">
        <title>Genomic Encyclopedia of Type Strains, Phase IV (KMG-IV): sequencing the most valuable type-strain genomes for metagenomic binning, comparative biology and taxonomic classification.</title>
        <authorList>
            <person name="Goeker M."/>
        </authorList>
    </citation>
    <scope>NUCLEOTIDE SEQUENCE [LARGE SCALE GENOMIC DNA]</scope>
    <source>
        <strain evidence="10 11">DSM 24830</strain>
    </source>
</reference>
<gene>
    <name evidence="10" type="ORF">EV695_3000</name>
</gene>
<dbReference type="InterPro" id="IPR001638">
    <property type="entry name" value="Solute-binding_3/MltF_N"/>
</dbReference>
<dbReference type="Pfam" id="PF00497">
    <property type="entry name" value="SBP_bac_3"/>
    <property type="match status" value="1"/>
</dbReference>
<dbReference type="InterPro" id="IPR018313">
    <property type="entry name" value="SBP_3_CS"/>
</dbReference>
<evidence type="ECO:0000313" key="10">
    <source>
        <dbReference type="EMBL" id="TCJ85035.1"/>
    </source>
</evidence>
<comment type="caution">
    <text evidence="10">The sequence shown here is derived from an EMBL/GenBank/DDBJ whole genome shotgun (WGS) entry which is preliminary data.</text>
</comment>
<dbReference type="Proteomes" id="UP000294887">
    <property type="component" value="Unassembled WGS sequence"/>
</dbReference>
<evidence type="ECO:0000256" key="3">
    <source>
        <dbReference type="ARBA" id="ARBA00022448"/>
    </source>
</evidence>
<proteinExistence type="inferred from homology"/>
<dbReference type="GO" id="GO:0016020">
    <property type="term" value="C:membrane"/>
    <property type="evidence" value="ECO:0007669"/>
    <property type="project" value="InterPro"/>
</dbReference>
<feature type="domain" description="Solute-binding protein family 3/N-terminal" evidence="8">
    <location>
        <begin position="26"/>
        <end position="252"/>
    </location>
</feature>
<protein>
    <submittedName>
        <fullName evidence="10">Amino acid ABC transporter substrate-binding protein (PAAT family)</fullName>
    </submittedName>
</protein>
<dbReference type="Gene3D" id="3.40.190.10">
    <property type="entry name" value="Periplasmic binding protein-like II"/>
    <property type="match status" value="2"/>
</dbReference>
<accession>A0A4V2P8A8</accession>
<evidence type="ECO:0000256" key="2">
    <source>
        <dbReference type="ARBA" id="ARBA00010333"/>
    </source>
</evidence>
<evidence type="ECO:0000256" key="6">
    <source>
        <dbReference type="RuleBase" id="RU003744"/>
    </source>
</evidence>
<dbReference type="CDD" id="cd13703">
    <property type="entry name" value="PBP2_HisJ_LAO"/>
    <property type="match status" value="1"/>
</dbReference>
<comment type="subcellular location">
    <subcellularLocation>
        <location evidence="1">Periplasm</location>
    </subcellularLocation>
</comment>
<dbReference type="GO" id="GO:0030288">
    <property type="term" value="C:outer membrane-bounded periplasmic space"/>
    <property type="evidence" value="ECO:0007669"/>
    <property type="project" value="InterPro"/>
</dbReference>
<keyword evidence="3" id="KW-0813">Transport</keyword>
<dbReference type="InterPro" id="IPR005768">
    <property type="entry name" value="Lys_Arg_Orn-bd"/>
</dbReference>
<name>A0A4V2P8A8_9GAMM</name>
<dbReference type="InterPro" id="IPR001320">
    <property type="entry name" value="Iontro_rcpt_C"/>
</dbReference>
<dbReference type="GO" id="GO:0015276">
    <property type="term" value="F:ligand-gated monoatomic ion channel activity"/>
    <property type="evidence" value="ECO:0007669"/>
    <property type="project" value="InterPro"/>
</dbReference>
<evidence type="ECO:0000256" key="4">
    <source>
        <dbReference type="ARBA" id="ARBA00022729"/>
    </source>
</evidence>
<evidence type="ECO:0000259" key="9">
    <source>
        <dbReference type="SMART" id="SM00079"/>
    </source>
</evidence>
<dbReference type="SMART" id="SM00079">
    <property type="entry name" value="PBPe"/>
    <property type="match status" value="1"/>
</dbReference>
<dbReference type="AlphaFoldDB" id="A0A4V2P8A8"/>
<dbReference type="OrthoDB" id="9768183at2"/>